<dbReference type="RefSeq" id="WP_269124388.1">
    <property type="nucleotide sequence ID" value="NZ_JAPUBN010000013.1"/>
</dbReference>
<reference evidence="1" key="1">
    <citation type="submission" date="2022-12" db="EMBL/GenBank/DDBJ databases">
        <title>Marinomonas 15G1-11 sp. nov, isolated from marine algae.</title>
        <authorList>
            <person name="Butt M."/>
            <person name="Choi D.G."/>
            <person name="Kim J.M."/>
            <person name="Lee J.K."/>
            <person name="Baek J.H."/>
            <person name="Jeon C.O."/>
        </authorList>
    </citation>
    <scope>NUCLEOTIDE SEQUENCE</scope>
    <source>
        <strain evidence="1">15G1-11</strain>
    </source>
</reference>
<evidence type="ECO:0000313" key="1">
    <source>
        <dbReference type="EMBL" id="MCZ2721535.1"/>
    </source>
</evidence>
<name>A0ABT4JT79_9GAMM</name>
<evidence type="ECO:0008006" key="3">
    <source>
        <dbReference type="Google" id="ProtNLM"/>
    </source>
</evidence>
<comment type="caution">
    <text evidence="1">The sequence shown here is derived from an EMBL/GenBank/DDBJ whole genome shotgun (WGS) entry which is preliminary data.</text>
</comment>
<evidence type="ECO:0000313" key="2">
    <source>
        <dbReference type="Proteomes" id="UP001149719"/>
    </source>
</evidence>
<keyword evidence="2" id="KW-1185">Reference proteome</keyword>
<sequence length="64" mass="7352">MAAFEYSALDAKGRKQKGVLEADNERHLRQLLRDKGMTPLDIKQGKERSRHSFFHLVSASRIGR</sequence>
<protein>
    <recommendedName>
        <fullName evidence="3">General secretion pathway protein F</fullName>
    </recommendedName>
</protein>
<organism evidence="1 2">
    <name type="scientific">Marinomonas phaeophyticola</name>
    <dbReference type="NCBI Taxonomy" id="3004091"/>
    <lineage>
        <taxon>Bacteria</taxon>
        <taxon>Pseudomonadati</taxon>
        <taxon>Pseudomonadota</taxon>
        <taxon>Gammaproteobacteria</taxon>
        <taxon>Oceanospirillales</taxon>
        <taxon>Oceanospirillaceae</taxon>
        <taxon>Marinomonas</taxon>
    </lineage>
</organism>
<accession>A0ABT4JT79</accession>
<dbReference type="Proteomes" id="UP001149719">
    <property type="component" value="Unassembled WGS sequence"/>
</dbReference>
<gene>
    <name evidence="1" type="ORF">O1D97_07675</name>
</gene>
<dbReference type="EMBL" id="JAPUBN010000013">
    <property type="protein sequence ID" value="MCZ2721535.1"/>
    <property type="molecule type" value="Genomic_DNA"/>
</dbReference>
<proteinExistence type="predicted"/>